<feature type="compositionally biased region" description="Basic and acidic residues" evidence="1">
    <location>
        <begin position="44"/>
        <end position="54"/>
    </location>
</feature>
<organism evidence="3 4">
    <name type="scientific">Solirubrobacter deserti</name>
    <dbReference type="NCBI Taxonomy" id="2282478"/>
    <lineage>
        <taxon>Bacteria</taxon>
        <taxon>Bacillati</taxon>
        <taxon>Actinomycetota</taxon>
        <taxon>Thermoleophilia</taxon>
        <taxon>Solirubrobacterales</taxon>
        <taxon>Solirubrobacteraceae</taxon>
        <taxon>Solirubrobacter</taxon>
    </lineage>
</organism>
<evidence type="ECO:0008006" key="5">
    <source>
        <dbReference type="Google" id="ProtNLM"/>
    </source>
</evidence>
<evidence type="ECO:0000313" key="3">
    <source>
        <dbReference type="EMBL" id="MDA0138668.1"/>
    </source>
</evidence>
<dbReference type="Proteomes" id="UP001147700">
    <property type="component" value="Unassembled WGS sequence"/>
</dbReference>
<sequence length="65" mass="6554">MKKFLVIAAAGGALAIGVPAAFAVTDTPETQTIQQQTPTPAPQDRGDDCPDKSNDAAAETAGAEL</sequence>
<evidence type="ECO:0000256" key="1">
    <source>
        <dbReference type="SAM" id="MobiDB-lite"/>
    </source>
</evidence>
<protein>
    <recommendedName>
        <fullName evidence="5">Peptidase</fullName>
    </recommendedName>
</protein>
<evidence type="ECO:0000313" key="4">
    <source>
        <dbReference type="Proteomes" id="UP001147700"/>
    </source>
</evidence>
<name>A0ABT4RJD2_9ACTN</name>
<gene>
    <name evidence="3" type="ORF">OJ962_14285</name>
</gene>
<keyword evidence="2" id="KW-0732">Signal</keyword>
<dbReference type="EMBL" id="JAPCID010000018">
    <property type="protein sequence ID" value="MDA0138668.1"/>
    <property type="molecule type" value="Genomic_DNA"/>
</dbReference>
<proteinExistence type="predicted"/>
<feature type="signal peptide" evidence="2">
    <location>
        <begin position="1"/>
        <end position="23"/>
    </location>
</feature>
<feature type="chain" id="PRO_5045489180" description="Peptidase" evidence="2">
    <location>
        <begin position="24"/>
        <end position="65"/>
    </location>
</feature>
<accession>A0ABT4RJD2</accession>
<dbReference type="RefSeq" id="WP_202957467.1">
    <property type="nucleotide sequence ID" value="NZ_JAPCID010000018.1"/>
</dbReference>
<feature type="region of interest" description="Disordered" evidence="1">
    <location>
        <begin position="27"/>
        <end position="65"/>
    </location>
</feature>
<reference evidence="3" key="1">
    <citation type="submission" date="2022-10" db="EMBL/GenBank/DDBJ databases">
        <title>The WGS of Solirubrobacter sp. CPCC 204708.</title>
        <authorList>
            <person name="Jiang Z."/>
        </authorList>
    </citation>
    <scope>NUCLEOTIDE SEQUENCE</scope>
    <source>
        <strain evidence="3">CPCC 204708</strain>
    </source>
</reference>
<comment type="caution">
    <text evidence="3">The sequence shown here is derived from an EMBL/GenBank/DDBJ whole genome shotgun (WGS) entry which is preliminary data.</text>
</comment>
<feature type="compositionally biased region" description="Low complexity" evidence="1">
    <location>
        <begin position="27"/>
        <end position="38"/>
    </location>
</feature>
<keyword evidence="4" id="KW-1185">Reference proteome</keyword>
<evidence type="ECO:0000256" key="2">
    <source>
        <dbReference type="SAM" id="SignalP"/>
    </source>
</evidence>